<reference evidence="1" key="1">
    <citation type="submission" date="2021-01" db="EMBL/GenBank/DDBJ databases">
        <authorList>
            <consortium name="Genoscope - CEA"/>
            <person name="William W."/>
        </authorList>
    </citation>
    <scope>NUCLEOTIDE SEQUENCE</scope>
</reference>
<accession>A0A816IE23</accession>
<feature type="non-terminal residue" evidence="1">
    <location>
        <position position="1"/>
    </location>
</feature>
<proteinExistence type="predicted"/>
<sequence length="72" mass="8726">KKEKEKLLPLEKKKQKLFMQQKQKELVFMVMDTRVKKMMNLYIMITRVHMKSKENNIMIAAVKKVTQNLNQM</sequence>
<protein>
    <submittedName>
        <fullName evidence="1">(rape) hypothetical protein</fullName>
    </submittedName>
</protein>
<dbReference type="AlphaFoldDB" id="A0A816IE23"/>
<name>A0A816IE23_BRANA</name>
<gene>
    <name evidence="1" type="ORF">DARMORV10_C03P61130.1</name>
</gene>
<organism evidence="1">
    <name type="scientific">Brassica napus</name>
    <name type="common">Rape</name>
    <dbReference type="NCBI Taxonomy" id="3708"/>
    <lineage>
        <taxon>Eukaryota</taxon>
        <taxon>Viridiplantae</taxon>
        <taxon>Streptophyta</taxon>
        <taxon>Embryophyta</taxon>
        <taxon>Tracheophyta</taxon>
        <taxon>Spermatophyta</taxon>
        <taxon>Magnoliopsida</taxon>
        <taxon>eudicotyledons</taxon>
        <taxon>Gunneridae</taxon>
        <taxon>Pentapetalae</taxon>
        <taxon>rosids</taxon>
        <taxon>malvids</taxon>
        <taxon>Brassicales</taxon>
        <taxon>Brassicaceae</taxon>
        <taxon>Brassiceae</taxon>
        <taxon>Brassica</taxon>
    </lineage>
</organism>
<dbReference type="EMBL" id="HG994367">
    <property type="protein sequence ID" value="CAF1707038.1"/>
    <property type="molecule type" value="Genomic_DNA"/>
</dbReference>
<evidence type="ECO:0000313" key="1">
    <source>
        <dbReference type="EMBL" id="CAF1707038.1"/>
    </source>
</evidence>
<dbReference type="Proteomes" id="UP001295469">
    <property type="component" value="Chromosome C03"/>
</dbReference>